<dbReference type="GO" id="GO:0045893">
    <property type="term" value="P:positive regulation of DNA-templated transcription"/>
    <property type="evidence" value="ECO:0007669"/>
    <property type="project" value="InterPro"/>
</dbReference>
<keyword evidence="10" id="KW-1185">Reference proteome</keyword>
<dbReference type="InterPro" id="IPR036960">
    <property type="entry name" value="T-box_sf"/>
</dbReference>
<dbReference type="GO" id="GO:0001708">
    <property type="term" value="P:cell fate specification"/>
    <property type="evidence" value="ECO:0007669"/>
    <property type="project" value="TreeGrafter"/>
</dbReference>
<dbReference type="Gene3D" id="2.60.40.820">
    <property type="entry name" value="Transcription factor, T-box"/>
    <property type="match status" value="1"/>
</dbReference>
<dbReference type="InterPro" id="IPR008967">
    <property type="entry name" value="p53-like_TF_DNA-bd_sf"/>
</dbReference>
<sequence>MTIRLSDSQAKLWATFNQHTTEMVLTKSGRKIFPKLEYVISDLDPCGQYALSLEIHSVDDNRYKFVSGKWLPSGKGEAPIRRKPIYHPDGVMEGRFWMANPVNFDRVKITNCAKDEAPSHIFLHSMHKYIPEFVIYKLPCTAFPLVMQPQPSDQIKEIARIRFPISEFIAVTAYQNSAITQLKIANNPFAKGFREGFDRKRSSPSEQSTQSSEDASYSTPPPPPVKRLSPATGLFPSEPLSAPIIFPPSPFHYSLFYPPLLNPYFINSPFTSPFLANLKSNIKSDSQGSNLSLPSSF</sequence>
<dbReference type="OrthoDB" id="6119313at2759"/>
<accession>A0A2A2KDJ0</accession>
<dbReference type="PANTHER" id="PTHR11267:SF170">
    <property type="entry name" value="T-BOX PROTEIN 33-RELATED"/>
    <property type="match status" value="1"/>
</dbReference>
<gene>
    <name evidence="9" type="ORF">WR25_22454</name>
</gene>
<dbReference type="PROSITE" id="PS01264">
    <property type="entry name" value="TBOX_2"/>
    <property type="match status" value="1"/>
</dbReference>
<protein>
    <recommendedName>
        <fullName evidence="8">T-box domain-containing protein</fullName>
    </recommendedName>
</protein>
<dbReference type="GO" id="GO:0005634">
    <property type="term" value="C:nucleus"/>
    <property type="evidence" value="ECO:0007669"/>
    <property type="project" value="UniProtKB-SubCell"/>
</dbReference>
<evidence type="ECO:0000256" key="4">
    <source>
        <dbReference type="ARBA" id="ARBA00023163"/>
    </source>
</evidence>
<dbReference type="GO" id="GO:0000978">
    <property type="term" value="F:RNA polymerase II cis-regulatory region sequence-specific DNA binding"/>
    <property type="evidence" value="ECO:0007669"/>
    <property type="project" value="InterPro"/>
</dbReference>
<name>A0A2A2KDJ0_9BILA</name>
<evidence type="ECO:0000256" key="7">
    <source>
        <dbReference type="SAM" id="MobiDB-lite"/>
    </source>
</evidence>
<feature type="domain" description="T-box" evidence="8">
    <location>
        <begin position="7"/>
        <end position="195"/>
    </location>
</feature>
<dbReference type="GO" id="GO:0000981">
    <property type="term" value="F:DNA-binding transcription factor activity, RNA polymerase II-specific"/>
    <property type="evidence" value="ECO:0007669"/>
    <property type="project" value="TreeGrafter"/>
</dbReference>
<evidence type="ECO:0000256" key="1">
    <source>
        <dbReference type="ARBA" id="ARBA00004123"/>
    </source>
</evidence>
<dbReference type="STRING" id="2018661.A0A2A2KDJ0"/>
<dbReference type="Proteomes" id="UP000218231">
    <property type="component" value="Unassembled WGS sequence"/>
</dbReference>
<evidence type="ECO:0000256" key="6">
    <source>
        <dbReference type="PROSITE-ProRule" id="PRU00201"/>
    </source>
</evidence>
<dbReference type="InterPro" id="IPR046360">
    <property type="entry name" value="T-box_DNA-bd"/>
</dbReference>
<organism evidence="9 10">
    <name type="scientific">Diploscapter pachys</name>
    <dbReference type="NCBI Taxonomy" id="2018661"/>
    <lineage>
        <taxon>Eukaryota</taxon>
        <taxon>Metazoa</taxon>
        <taxon>Ecdysozoa</taxon>
        <taxon>Nematoda</taxon>
        <taxon>Chromadorea</taxon>
        <taxon>Rhabditida</taxon>
        <taxon>Rhabditina</taxon>
        <taxon>Rhabditomorpha</taxon>
        <taxon>Rhabditoidea</taxon>
        <taxon>Rhabditidae</taxon>
        <taxon>Diploscapter</taxon>
    </lineage>
</organism>
<evidence type="ECO:0000313" key="9">
    <source>
        <dbReference type="EMBL" id="PAV72015.1"/>
    </source>
</evidence>
<keyword evidence="5 6" id="KW-0539">Nucleus</keyword>
<feature type="region of interest" description="Disordered" evidence="7">
    <location>
        <begin position="195"/>
        <end position="230"/>
    </location>
</feature>
<feature type="compositionally biased region" description="Low complexity" evidence="7">
    <location>
        <begin position="204"/>
        <end position="213"/>
    </location>
</feature>
<dbReference type="CDD" id="cd00182">
    <property type="entry name" value="T-box"/>
    <property type="match status" value="1"/>
</dbReference>
<keyword evidence="2" id="KW-0805">Transcription regulation</keyword>
<dbReference type="InterPro" id="IPR018186">
    <property type="entry name" value="TF_T-box_CS"/>
</dbReference>
<dbReference type="InterPro" id="IPR001699">
    <property type="entry name" value="TF_T-box"/>
</dbReference>
<reference evidence="9 10" key="1">
    <citation type="journal article" date="2017" name="Curr. Biol.">
        <title>Genome architecture and evolution of a unichromosomal asexual nematode.</title>
        <authorList>
            <person name="Fradin H."/>
            <person name="Zegar C."/>
            <person name="Gutwein M."/>
            <person name="Lucas J."/>
            <person name="Kovtun M."/>
            <person name="Corcoran D."/>
            <person name="Baugh L.R."/>
            <person name="Kiontke K."/>
            <person name="Gunsalus K."/>
            <person name="Fitch D.H."/>
            <person name="Piano F."/>
        </authorList>
    </citation>
    <scope>NUCLEOTIDE SEQUENCE [LARGE SCALE GENOMIC DNA]</scope>
    <source>
        <strain evidence="9">PF1309</strain>
    </source>
</reference>
<evidence type="ECO:0000259" key="8">
    <source>
        <dbReference type="PROSITE" id="PS50252"/>
    </source>
</evidence>
<evidence type="ECO:0000256" key="3">
    <source>
        <dbReference type="ARBA" id="ARBA00023125"/>
    </source>
</evidence>
<dbReference type="EMBL" id="LIAE01008866">
    <property type="protein sequence ID" value="PAV72015.1"/>
    <property type="molecule type" value="Genomic_DNA"/>
</dbReference>
<dbReference type="PROSITE" id="PS50252">
    <property type="entry name" value="TBOX_3"/>
    <property type="match status" value="1"/>
</dbReference>
<dbReference type="Pfam" id="PF00907">
    <property type="entry name" value="T-box"/>
    <property type="match status" value="1"/>
</dbReference>
<dbReference type="FunFam" id="2.60.40.820:FF:000013">
    <property type="entry name" value="T-box transcription factor tbx-9"/>
    <property type="match status" value="1"/>
</dbReference>
<dbReference type="PRINTS" id="PR00937">
    <property type="entry name" value="TBOX"/>
</dbReference>
<comment type="caution">
    <text evidence="6">Lacks conserved residue(s) required for the propagation of feature annotation.</text>
</comment>
<evidence type="ECO:0000313" key="10">
    <source>
        <dbReference type="Proteomes" id="UP000218231"/>
    </source>
</evidence>
<dbReference type="GO" id="GO:0000785">
    <property type="term" value="C:chromatin"/>
    <property type="evidence" value="ECO:0007669"/>
    <property type="project" value="TreeGrafter"/>
</dbReference>
<dbReference type="PANTHER" id="PTHR11267">
    <property type="entry name" value="T-BOX PROTEIN-RELATED"/>
    <property type="match status" value="1"/>
</dbReference>
<keyword evidence="4" id="KW-0804">Transcription</keyword>
<evidence type="ECO:0000256" key="5">
    <source>
        <dbReference type="ARBA" id="ARBA00023242"/>
    </source>
</evidence>
<proteinExistence type="predicted"/>
<dbReference type="SUPFAM" id="SSF49417">
    <property type="entry name" value="p53-like transcription factors"/>
    <property type="match status" value="1"/>
</dbReference>
<dbReference type="AlphaFoldDB" id="A0A2A2KDJ0"/>
<comment type="caution">
    <text evidence="9">The sequence shown here is derived from an EMBL/GenBank/DDBJ whole genome shotgun (WGS) entry which is preliminary data.</text>
</comment>
<dbReference type="SMART" id="SM00425">
    <property type="entry name" value="TBOX"/>
    <property type="match status" value="1"/>
</dbReference>
<dbReference type="PROSITE" id="PS01283">
    <property type="entry name" value="TBOX_1"/>
    <property type="match status" value="1"/>
</dbReference>
<evidence type="ECO:0000256" key="2">
    <source>
        <dbReference type="ARBA" id="ARBA00023015"/>
    </source>
</evidence>
<comment type="subcellular location">
    <subcellularLocation>
        <location evidence="1 6">Nucleus</location>
    </subcellularLocation>
</comment>
<keyword evidence="3 6" id="KW-0238">DNA-binding</keyword>